<reference evidence="1 2" key="1">
    <citation type="submission" date="2018-09" db="EMBL/GenBank/DDBJ databases">
        <title>Whole genome based analysis of evolution and adaptive divergence in Indian and Brazilian strains of Azospirillum brasilense.</title>
        <authorList>
            <person name="Singh C."/>
            <person name="Tripathi A.K."/>
        </authorList>
    </citation>
    <scope>NUCLEOTIDE SEQUENCE [LARGE SCALE GENOMIC DNA]</scope>
    <source>
        <strain evidence="1 2">MTCC4035</strain>
        <plasmid evidence="1 2">p6</plasmid>
    </source>
</reference>
<accession>A0A4D8PUC3</accession>
<dbReference type="GO" id="GO:0005829">
    <property type="term" value="C:cytosol"/>
    <property type="evidence" value="ECO:0007669"/>
    <property type="project" value="TreeGrafter"/>
</dbReference>
<dbReference type="PANTHER" id="PTHR42866">
    <property type="entry name" value="3-DEOXY-MANNO-OCTULOSONATE CYTIDYLYLTRANSFERASE"/>
    <property type="match status" value="1"/>
</dbReference>
<protein>
    <recommendedName>
        <fullName evidence="3">Spore coat biosynthesis protein F</fullName>
    </recommendedName>
</protein>
<dbReference type="CDD" id="cd02518">
    <property type="entry name" value="GT2_SpsF"/>
    <property type="match status" value="1"/>
</dbReference>
<evidence type="ECO:0000313" key="2">
    <source>
        <dbReference type="Proteomes" id="UP000298595"/>
    </source>
</evidence>
<evidence type="ECO:0008006" key="3">
    <source>
        <dbReference type="Google" id="ProtNLM"/>
    </source>
</evidence>
<geneLocation type="plasmid" evidence="1 2">
    <name>p6</name>
</geneLocation>
<dbReference type="InterPro" id="IPR029044">
    <property type="entry name" value="Nucleotide-diphossugar_trans"/>
</dbReference>
<dbReference type="Pfam" id="PF02348">
    <property type="entry name" value="CTP_transf_3"/>
    <property type="match status" value="1"/>
</dbReference>
<organism evidence="1 2">
    <name type="scientific">Azospirillum argentinense</name>
    <dbReference type="NCBI Taxonomy" id="2970906"/>
    <lineage>
        <taxon>Bacteria</taxon>
        <taxon>Pseudomonadati</taxon>
        <taxon>Pseudomonadota</taxon>
        <taxon>Alphaproteobacteria</taxon>
        <taxon>Rhodospirillales</taxon>
        <taxon>Azospirillaceae</taxon>
        <taxon>Azospirillum</taxon>
    </lineage>
</organism>
<dbReference type="PANTHER" id="PTHR42866:SF1">
    <property type="entry name" value="SPORE COAT POLYSACCHARIDE BIOSYNTHESIS PROTEIN SPSF"/>
    <property type="match status" value="1"/>
</dbReference>
<gene>
    <name evidence="1" type="ORF">D3093_34670</name>
</gene>
<dbReference type="Proteomes" id="UP000298595">
    <property type="component" value="Plasmid p6"/>
</dbReference>
<dbReference type="AlphaFoldDB" id="A0A4D8PUC3"/>
<proteinExistence type="predicted"/>
<dbReference type="InterPro" id="IPR003329">
    <property type="entry name" value="Cytidylyl_trans"/>
</dbReference>
<dbReference type="SUPFAM" id="SSF53448">
    <property type="entry name" value="Nucleotide-diphospho-sugar transferases"/>
    <property type="match status" value="1"/>
</dbReference>
<evidence type="ECO:0000313" key="1">
    <source>
        <dbReference type="EMBL" id="QCO00418.1"/>
    </source>
</evidence>
<sequence length="255" mass="28475">MSMTRKRFRRVAVTIEARMASERLPGKVMLPLAGEPMLQRLVERARRASSVDLVIVATTDRPADRIILDLCDRIGCPVHAGPVDDITERLLGAARRYDADVLVQLTGDNPLVDPGHIDATVALLHKRECDYAANNLVPGLPIGFDVRAFRVAALERSSILSSDPVDRVHGSYFLARHPELFSQAGWTADDGALRWPDLRLTVDEPADYELVRRTFETLHAENRDFRAEAVVALLRQRPDWVALNATVRQKAAAER</sequence>
<keyword evidence="1" id="KW-0614">Plasmid</keyword>
<dbReference type="EMBL" id="CP032327">
    <property type="protein sequence ID" value="QCO00418.1"/>
    <property type="molecule type" value="Genomic_DNA"/>
</dbReference>
<name>A0A4D8PUC3_9PROT</name>
<dbReference type="KEGG" id="aare:D3093_34670"/>
<dbReference type="Gene3D" id="3.90.550.10">
    <property type="entry name" value="Spore Coat Polysaccharide Biosynthesis Protein SpsA, Chain A"/>
    <property type="match status" value="1"/>
</dbReference>